<dbReference type="PANTHER" id="PTHR30055">
    <property type="entry name" value="HTH-TYPE TRANSCRIPTIONAL REGULATOR RUTR"/>
    <property type="match status" value="1"/>
</dbReference>
<keyword evidence="2 4" id="KW-0238">DNA-binding</keyword>
<dbReference type="PANTHER" id="PTHR30055:SF220">
    <property type="entry name" value="TETR-FAMILY REGULATORY PROTEIN"/>
    <property type="match status" value="1"/>
</dbReference>
<feature type="domain" description="HTH tetR-type" evidence="6">
    <location>
        <begin position="26"/>
        <end position="86"/>
    </location>
</feature>
<evidence type="ECO:0000313" key="8">
    <source>
        <dbReference type="Proteomes" id="UP000219522"/>
    </source>
</evidence>
<evidence type="ECO:0000313" key="7">
    <source>
        <dbReference type="EMBL" id="SOE63703.1"/>
    </source>
</evidence>
<reference evidence="7 8" key="1">
    <citation type="submission" date="2017-09" db="EMBL/GenBank/DDBJ databases">
        <authorList>
            <person name="Varghese N."/>
            <person name="Submissions S."/>
        </authorList>
    </citation>
    <scope>NUCLEOTIDE SEQUENCE [LARGE SCALE GENOMIC DNA]</scope>
    <source>
        <strain evidence="7 8">OK806</strain>
    </source>
</reference>
<dbReference type="InterPro" id="IPR050109">
    <property type="entry name" value="HTH-type_TetR-like_transc_reg"/>
</dbReference>
<dbReference type="InterPro" id="IPR036271">
    <property type="entry name" value="Tet_transcr_reg_TetR-rel_C_sf"/>
</dbReference>
<keyword evidence="3" id="KW-0804">Transcription</keyword>
<sequence length="223" mass="24100">MDGVHIATPAKNNMTKPKPRTTYRHGDLRRALLDAGIELARDGGPDAVVLREATRRAGVVPNAAYRHFASRHELLAAVRAAALSAVAMAMEAELAALPKKRRRADAARASLRAVGTGYLRFAQTETGLFRTAFTAPKSEWGTHDPDSAGKSGLDPFQLLSAALDRMVESEVLAAARRPDAEYLAWSAVHGFALLLIEGPLQQLDRRAAEALGERLLDMVEKGI</sequence>
<proteinExistence type="predicted"/>
<evidence type="ECO:0000256" key="1">
    <source>
        <dbReference type="ARBA" id="ARBA00023015"/>
    </source>
</evidence>
<protein>
    <submittedName>
        <fullName evidence="7">Transcriptional regulator, TetR family</fullName>
    </submittedName>
</protein>
<dbReference type="SUPFAM" id="SSF46689">
    <property type="entry name" value="Homeodomain-like"/>
    <property type="match status" value="1"/>
</dbReference>
<dbReference type="GO" id="GO:0003700">
    <property type="term" value="F:DNA-binding transcription factor activity"/>
    <property type="evidence" value="ECO:0007669"/>
    <property type="project" value="TreeGrafter"/>
</dbReference>
<evidence type="ECO:0000259" key="6">
    <source>
        <dbReference type="PROSITE" id="PS50977"/>
    </source>
</evidence>
<feature type="region of interest" description="Disordered" evidence="5">
    <location>
        <begin position="1"/>
        <end position="22"/>
    </location>
</feature>
<dbReference type="Gene3D" id="1.10.357.10">
    <property type="entry name" value="Tetracycline Repressor, domain 2"/>
    <property type="match status" value="1"/>
</dbReference>
<dbReference type="AlphaFoldDB" id="A0A7Z7I555"/>
<dbReference type="PROSITE" id="PS50977">
    <property type="entry name" value="HTH_TETR_2"/>
    <property type="match status" value="1"/>
</dbReference>
<dbReference type="EMBL" id="OCSU01000001">
    <property type="protein sequence ID" value="SOE63703.1"/>
    <property type="molecule type" value="Genomic_DNA"/>
</dbReference>
<dbReference type="InterPro" id="IPR025996">
    <property type="entry name" value="MT1864/Rv1816-like_C"/>
</dbReference>
<gene>
    <name evidence="7" type="ORF">SAMN05446927_2588</name>
</gene>
<dbReference type="InterPro" id="IPR001647">
    <property type="entry name" value="HTH_TetR"/>
</dbReference>
<evidence type="ECO:0000256" key="3">
    <source>
        <dbReference type="ARBA" id="ARBA00023163"/>
    </source>
</evidence>
<evidence type="ECO:0000256" key="2">
    <source>
        <dbReference type="ARBA" id="ARBA00023125"/>
    </source>
</evidence>
<dbReference type="GO" id="GO:0000976">
    <property type="term" value="F:transcription cis-regulatory region binding"/>
    <property type="evidence" value="ECO:0007669"/>
    <property type="project" value="TreeGrafter"/>
</dbReference>
<dbReference type="InterPro" id="IPR009057">
    <property type="entry name" value="Homeodomain-like_sf"/>
</dbReference>
<dbReference type="Proteomes" id="UP000219522">
    <property type="component" value="Unassembled WGS sequence"/>
</dbReference>
<keyword evidence="8" id="KW-1185">Reference proteome</keyword>
<comment type="caution">
    <text evidence="7">The sequence shown here is derived from an EMBL/GenBank/DDBJ whole genome shotgun (WGS) entry which is preliminary data.</text>
</comment>
<name>A0A7Z7I555_9BURK</name>
<evidence type="ECO:0000256" key="5">
    <source>
        <dbReference type="SAM" id="MobiDB-lite"/>
    </source>
</evidence>
<accession>A0A7Z7I555</accession>
<evidence type="ECO:0000256" key="4">
    <source>
        <dbReference type="PROSITE-ProRule" id="PRU00335"/>
    </source>
</evidence>
<organism evidence="7 8">
    <name type="scientific">Caballeronia arationis</name>
    <dbReference type="NCBI Taxonomy" id="1777142"/>
    <lineage>
        <taxon>Bacteria</taxon>
        <taxon>Pseudomonadati</taxon>
        <taxon>Pseudomonadota</taxon>
        <taxon>Betaproteobacteria</taxon>
        <taxon>Burkholderiales</taxon>
        <taxon>Burkholderiaceae</taxon>
        <taxon>Caballeronia</taxon>
    </lineage>
</organism>
<dbReference type="Pfam" id="PF13305">
    <property type="entry name" value="TetR_C_33"/>
    <property type="match status" value="1"/>
</dbReference>
<feature type="DNA-binding region" description="H-T-H motif" evidence="4">
    <location>
        <begin position="49"/>
        <end position="68"/>
    </location>
</feature>
<dbReference type="SUPFAM" id="SSF48498">
    <property type="entry name" value="Tetracyclin repressor-like, C-terminal domain"/>
    <property type="match status" value="1"/>
</dbReference>
<dbReference type="Pfam" id="PF00440">
    <property type="entry name" value="TetR_N"/>
    <property type="match status" value="1"/>
</dbReference>
<keyword evidence="1" id="KW-0805">Transcription regulation</keyword>